<feature type="compositionally biased region" description="Basic and acidic residues" evidence="1">
    <location>
        <begin position="8"/>
        <end position="21"/>
    </location>
</feature>
<proteinExistence type="predicted"/>
<feature type="region of interest" description="Disordered" evidence="1">
    <location>
        <begin position="55"/>
        <end position="88"/>
    </location>
</feature>
<reference evidence="2 3" key="1">
    <citation type="submission" date="2020-10" db="EMBL/GenBank/DDBJ databases">
        <authorList>
            <person name="Castelo-Branco R."/>
            <person name="Eusebio N."/>
            <person name="Adriana R."/>
            <person name="Vieira A."/>
            <person name="Brugerolle De Fraissinette N."/>
            <person name="Rezende De Castro R."/>
            <person name="Schneider M.P."/>
            <person name="Vasconcelos V."/>
            <person name="Leao P.N."/>
        </authorList>
    </citation>
    <scope>NUCLEOTIDE SEQUENCE [LARGE SCALE GENOMIC DNA]</scope>
    <source>
        <strain evidence="2 3">LEGE 03274</strain>
    </source>
</reference>
<comment type="caution">
    <text evidence="2">The sequence shown here is derived from an EMBL/GenBank/DDBJ whole genome shotgun (WGS) entry which is preliminary data.</text>
</comment>
<organism evidence="2 3">
    <name type="scientific">Cyanobacterium stanieri LEGE 03274</name>
    <dbReference type="NCBI Taxonomy" id="1828756"/>
    <lineage>
        <taxon>Bacteria</taxon>
        <taxon>Bacillati</taxon>
        <taxon>Cyanobacteriota</taxon>
        <taxon>Cyanophyceae</taxon>
        <taxon>Oscillatoriophycideae</taxon>
        <taxon>Chroococcales</taxon>
        <taxon>Geminocystaceae</taxon>
        <taxon>Cyanobacterium</taxon>
    </lineage>
</organism>
<dbReference type="Pfam" id="PF26394">
    <property type="entry name" value="Psb34"/>
    <property type="match status" value="1"/>
</dbReference>
<feature type="region of interest" description="Disordered" evidence="1">
    <location>
        <begin position="1"/>
        <end position="35"/>
    </location>
</feature>
<protein>
    <submittedName>
        <fullName evidence="2">Uncharacterized protein</fullName>
    </submittedName>
</protein>
<name>A0ABR9V3R5_9CHRO</name>
<dbReference type="EMBL" id="JADEWC010000012">
    <property type="protein sequence ID" value="MBE9222487.1"/>
    <property type="molecule type" value="Genomic_DNA"/>
</dbReference>
<keyword evidence="3" id="KW-1185">Reference proteome</keyword>
<evidence type="ECO:0000256" key="1">
    <source>
        <dbReference type="SAM" id="MobiDB-lite"/>
    </source>
</evidence>
<accession>A0ABR9V3R5</accession>
<dbReference type="Proteomes" id="UP000654604">
    <property type="component" value="Unassembled WGS sequence"/>
</dbReference>
<sequence>MISAETAARMEREGTDFKNIPESENATDPTAGYTVSREGLVNNYAVEPEMYVEERGDLRDKQEAQKQERIEELKDINSEDGDKGVGII</sequence>
<evidence type="ECO:0000313" key="2">
    <source>
        <dbReference type="EMBL" id="MBE9222487.1"/>
    </source>
</evidence>
<gene>
    <name evidence="2" type="ORF">IQ215_07225</name>
</gene>
<dbReference type="InterPro" id="IPR048028">
    <property type="entry name" value="Psb34-like"/>
</dbReference>
<evidence type="ECO:0000313" key="3">
    <source>
        <dbReference type="Proteomes" id="UP000654604"/>
    </source>
</evidence>